<accession>A0A2N0QJB9</accession>
<dbReference type="Pfam" id="PF05861">
    <property type="entry name" value="PhnI"/>
    <property type="match status" value="1"/>
</dbReference>
<dbReference type="GO" id="GO:0019700">
    <property type="term" value="P:organic phosphonate catabolic process"/>
    <property type="evidence" value="ECO:0007669"/>
    <property type="project" value="InterPro"/>
</dbReference>
<dbReference type="InterPro" id="IPR010306">
    <property type="entry name" value="PhnJ"/>
</dbReference>
<dbReference type="GO" id="GO:0051539">
    <property type="term" value="F:4 iron, 4 sulfur cluster binding"/>
    <property type="evidence" value="ECO:0007669"/>
    <property type="project" value="InterPro"/>
</dbReference>
<dbReference type="VEuPathDB" id="FungiDB:RhiirA1_484412"/>
<dbReference type="GO" id="GO:0016829">
    <property type="term" value="F:lyase activity"/>
    <property type="evidence" value="ECO:0007669"/>
    <property type="project" value="InterPro"/>
</dbReference>
<dbReference type="AlphaFoldDB" id="A0A2N0QJB9"/>
<feature type="non-terminal residue" evidence="1">
    <location>
        <position position="1"/>
    </location>
</feature>
<organism evidence="1 2">
    <name type="scientific">Rhizophagus irregularis</name>
    <dbReference type="NCBI Taxonomy" id="588596"/>
    <lineage>
        <taxon>Eukaryota</taxon>
        <taxon>Fungi</taxon>
        <taxon>Fungi incertae sedis</taxon>
        <taxon>Mucoromycota</taxon>
        <taxon>Glomeromycotina</taxon>
        <taxon>Glomeromycetes</taxon>
        <taxon>Glomerales</taxon>
        <taxon>Glomeraceae</taxon>
        <taxon>Rhizophagus</taxon>
    </lineage>
</organism>
<comment type="caution">
    <text evidence="1">The sequence shown here is derived from an EMBL/GenBank/DDBJ whole genome shotgun (WGS) entry which is preliminary data.</text>
</comment>
<dbReference type="Proteomes" id="UP000232688">
    <property type="component" value="Unassembled WGS sequence"/>
</dbReference>
<evidence type="ECO:0000313" key="1">
    <source>
        <dbReference type="EMBL" id="PKC51151.1"/>
    </source>
</evidence>
<gene>
    <name evidence="1" type="ORF">RhiirA1_484412</name>
</gene>
<proteinExistence type="predicted"/>
<protein>
    <submittedName>
        <fullName evidence="1">PhnJ-domain-containing protein</fullName>
    </submittedName>
</protein>
<dbReference type="Pfam" id="PF06007">
    <property type="entry name" value="PhnJ"/>
    <property type="match status" value="1"/>
</dbReference>
<evidence type="ECO:0000313" key="2">
    <source>
        <dbReference type="Proteomes" id="UP000232688"/>
    </source>
</evidence>
<reference evidence="1 2" key="2">
    <citation type="submission" date="2017-10" db="EMBL/GenBank/DDBJ databases">
        <title>Genome analyses suggest a sexual origin of heterokaryosis in a supposedly ancient asexual fungus.</title>
        <authorList>
            <person name="Corradi N."/>
            <person name="Sedzielewska K."/>
            <person name="Noel J."/>
            <person name="Charron P."/>
            <person name="Farinelli L."/>
            <person name="Marton T."/>
            <person name="Kruger M."/>
            <person name="Pelin A."/>
            <person name="Brachmann A."/>
            <person name="Corradi N."/>
        </authorList>
    </citation>
    <scope>NUCLEOTIDE SEQUENCE [LARGE SCALE GENOMIC DNA]</scope>
    <source>
        <strain evidence="1 2">A1</strain>
    </source>
</reference>
<dbReference type="InterPro" id="IPR008773">
    <property type="entry name" value="PhnI"/>
</dbReference>
<dbReference type="EMBL" id="LLXH01008222">
    <property type="protein sequence ID" value="PKC51151.1"/>
    <property type="molecule type" value="Genomic_DNA"/>
</dbReference>
<reference evidence="1 2" key="1">
    <citation type="submission" date="2017-10" db="EMBL/GenBank/DDBJ databases">
        <title>Extensive intraspecific genome diversity in a model arbuscular mycorrhizal fungus.</title>
        <authorList>
            <person name="Chen E.C.H."/>
            <person name="Morin E."/>
            <person name="Baudet D."/>
            <person name="Noel J."/>
            <person name="Ndikumana S."/>
            <person name="Charron P."/>
            <person name="St-Onge C."/>
            <person name="Giorgi J."/>
            <person name="Grigoriev I.V."/>
            <person name="Roux C."/>
            <person name="Martin F.M."/>
            <person name="Corradi N."/>
        </authorList>
    </citation>
    <scope>NUCLEOTIDE SEQUENCE [LARGE SCALE GENOMIC DNA]</scope>
    <source>
        <strain evidence="1 2">A1</strain>
    </source>
</reference>
<name>A0A2N0QJB9_9GLOM</name>
<sequence>SFGYAGLRGYGSSHPNVGEVRVGYQPIHIQIDDEDEYYIGSIKLTEVESFIPANVSENGKEVLEFDIGYGACFGQNETKAIAMSILDHALENPENTPIHDEEFVLLHIDTVESTGFISHLKLPHYVTFQSKLEQIRKIKREDEQSKKEIRRAVLKGVAIPGYQVPFASREMPIGRGWGTGGLQITLSLIGESDVLKVIDQGSDESVNAVNIKKLVQKTT</sequence>
<feature type="non-terminal residue" evidence="1">
    <location>
        <position position="219"/>
    </location>
</feature>